<dbReference type="InterPro" id="IPR002197">
    <property type="entry name" value="HTH_Fis"/>
</dbReference>
<dbReference type="InterPro" id="IPR013767">
    <property type="entry name" value="PAS_fold"/>
</dbReference>
<dbReference type="InterPro" id="IPR025662">
    <property type="entry name" value="Sigma_54_int_dom_ATP-bd_1"/>
</dbReference>
<dbReference type="Pfam" id="PF00158">
    <property type="entry name" value="Sigma54_activat"/>
    <property type="match status" value="1"/>
</dbReference>
<dbReference type="PANTHER" id="PTHR32071">
    <property type="entry name" value="TRANSCRIPTIONAL REGULATORY PROTEIN"/>
    <property type="match status" value="1"/>
</dbReference>
<dbReference type="InterPro" id="IPR000014">
    <property type="entry name" value="PAS"/>
</dbReference>
<dbReference type="SUPFAM" id="SSF46689">
    <property type="entry name" value="Homeodomain-like"/>
    <property type="match status" value="1"/>
</dbReference>
<dbReference type="CDD" id="cd00130">
    <property type="entry name" value="PAS"/>
    <property type="match status" value="1"/>
</dbReference>
<dbReference type="PROSITE" id="PS50113">
    <property type="entry name" value="PAC"/>
    <property type="match status" value="1"/>
</dbReference>
<dbReference type="InterPro" id="IPR000700">
    <property type="entry name" value="PAS-assoc_C"/>
</dbReference>
<dbReference type="InterPro" id="IPR058031">
    <property type="entry name" value="AAA_lid_NorR"/>
</dbReference>
<keyword evidence="1" id="KW-0547">Nucleotide-binding</keyword>
<dbReference type="FunFam" id="3.40.50.300:FF:000006">
    <property type="entry name" value="DNA-binding transcriptional regulator NtrC"/>
    <property type="match status" value="1"/>
</dbReference>
<evidence type="ECO:0000313" key="9">
    <source>
        <dbReference type="Proteomes" id="UP000323257"/>
    </source>
</evidence>
<dbReference type="Gene3D" id="1.10.8.60">
    <property type="match status" value="1"/>
</dbReference>
<dbReference type="EMBL" id="VNHS01000012">
    <property type="protein sequence ID" value="TYP70051.1"/>
    <property type="molecule type" value="Genomic_DNA"/>
</dbReference>
<organism evidence="8 9">
    <name type="scientific">Paenibacillus methanolicus</name>
    <dbReference type="NCBI Taxonomy" id="582686"/>
    <lineage>
        <taxon>Bacteria</taxon>
        <taxon>Bacillati</taxon>
        <taxon>Bacillota</taxon>
        <taxon>Bacilli</taxon>
        <taxon>Bacillales</taxon>
        <taxon>Paenibacillaceae</taxon>
        <taxon>Paenibacillus</taxon>
    </lineage>
</organism>
<dbReference type="Pfam" id="PF25601">
    <property type="entry name" value="AAA_lid_14"/>
    <property type="match status" value="1"/>
</dbReference>
<dbReference type="PRINTS" id="PR01590">
    <property type="entry name" value="HTHFIS"/>
</dbReference>
<accession>A0A5S5BS84</accession>
<name>A0A5S5BS84_9BACL</name>
<dbReference type="PROSITE" id="PS50112">
    <property type="entry name" value="PAS"/>
    <property type="match status" value="1"/>
</dbReference>
<dbReference type="InterPro" id="IPR025944">
    <property type="entry name" value="Sigma_54_int_dom_CS"/>
</dbReference>
<dbReference type="NCBIfam" id="TIGR00229">
    <property type="entry name" value="sensory_box"/>
    <property type="match status" value="1"/>
</dbReference>
<feature type="domain" description="PAC" evidence="7">
    <location>
        <begin position="190"/>
        <end position="246"/>
    </location>
</feature>
<keyword evidence="4" id="KW-0804">Transcription</keyword>
<keyword evidence="3" id="KW-0805">Transcription regulation</keyword>
<dbReference type="Gene3D" id="1.10.10.60">
    <property type="entry name" value="Homeodomain-like"/>
    <property type="match status" value="1"/>
</dbReference>
<dbReference type="SUPFAM" id="SSF55785">
    <property type="entry name" value="PYP-like sensor domain (PAS domain)"/>
    <property type="match status" value="1"/>
</dbReference>
<dbReference type="Gene3D" id="3.30.450.20">
    <property type="entry name" value="PAS domain"/>
    <property type="match status" value="1"/>
</dbReference>
<keyword evidence="2" id="KW-0067">ATP-binding</keyword>
<evidence type="ECO:0000259" key="6">
    <source>
        <dbReference type="PROSITE" id="PS50112"/>
    </source>
</evidence>
<reference evidence="8 9" key="1">
    <citation type="submission" date="2019-07" db="EMBL/GenBank/DDBJ databases">
        <title>Genomic Encyclopedia of Type Strains, Phase III (KMG-III): the genomes of soil and plant-associated and newly described type strains.</title>
        <authorList>
            <person name="Whitman W."/>
        </authorList>
    </citation>
    <scope>NUCLEOTIDE SEQUENCE [LARGE SCALE GENOMIC DNA]</scope>
    <source>
        <strain evidence="8 9">BL24</strain>
    </source>
</reference>
<dbReference type="InterPro" id="IPR035965">
    <property type="entry name" value="PAS-like_dom_sf"/>
</dbReference>
<dbReference type="Pfam" id="PF02954">
    <property type="entry name" value="HTH_8"/>
    <property type="match status" value="1"/>
</dbReference>
<dbReference type="GO" id="GO:0043565">
    <property type="term" value="F:sequence-specific DNA binding"/>
    <property type="evidence" value="ECO:0007669"/>
    <property type="project" value="InterPro"/>
</dbReference>
<dbReference type="InterPro" id="IPR002078">
    <property type="entry name" value="Sigma_54_int"/>
</dbReference>
<dbReference type="PROSITE" id="PS00675">
    <property type="entry name" value="SIGMA54_INTERACT_1"/>
    <property type="match status" value="1"/>
</dbReference>
<dbReference type="Gene3D" id="3.40.50.300">
    <property type="entry name" value="P-loop containing nucleotide triphosphate hydrolases"/>
    <property type="match status" value="1"/>
</dbReference>
<dbReference type="RefSeq" id="WP_148932418.1">
    <property type="nucleotide sequence ID" value="NZ_VNHS01000012.1"/>
</dbReference>
<keyword evidence="9" id="KW-1185">Reference proteome</keyword>
<evidence type="ECO:0000256" key="4">
    <source>
        <dbReference type="ARBA" id="ARBA00023163"/>
    </source>
</evidence>
<dbReference type="AlphaFoldDB" id="A0A5S5BS84"/>
<dbReference type="SMART" id="SM00091">
    <property type="entry name" value="PAS"/>
    <property type="match status" value="1"/>
</dbReference>
<feature type="domain" description="Sigma-54 factor interaction" evidence="5">
    <location>
        <begin position="265"/>
        <end position="494"/>
    </location>
</feature>
<sequence>MFKIEQLPIHSFETVPPQAGLEALIELLRHGQDVCVTTETGSYVFTPRDLCCFQGPPTGSIGEYVADKSHLASFILPYTNDLRALNAALADIPDDVSRLIVVQDDDGKLLGSCPLGSLVRATLAELQRLDAYFATLAETVTDAVTVVDRSGSVICWNSNAEEIYGIPREEILGRRIGEHFDPEALMVLRILDEGRMLRGAYHRPRPDTHVLINASPIYDMNGRIIASIATEQDITHLVKLNDELTTVQAAPAELAGNSDDPFAGIKGKGGAINKAIALARKVVGASAPFLLVGESGTGKEQFATAIHQASPRAGQPFVIVNCGSIPPGLLDIELFGYQGGTFSGQDTGKAGALEAAGGGTLFLNEIDKLPVDIQAKLYQAMQTRLVTRNGADTSVRIEARVVAATDRQLAAMVAARAFRDDLYYAFNIVSIAIPPLRERKEDIPSLAQLYVRDYALQYQKPIPVFDPGVMVALISYQWPGNLRELRNVIERCIILCDGEQITMDLLPEALQRDQLQRDAAPDEESGFYYERKALKPALTQEDEIALIEEALAKTFGNKSAAAKLLGISRGTLYNKMKEFHLS</sequence>
<evidence type="ECO:0000259" key="5">
    <source>
        <dbReference type="PROSITE" id="PS50045"/>
    </source>
</evidence>
<dbReference type="GO" id="GO:0006355">
    <property type="term" value="P:regulation of DNA-templated transcription"/>
    <property type="evidence" value="ECO:0007669"/>
    <property type="project" value="InterPro"/>
</dbReference>
<protein>
    <submittedName>
        <fullName evidence="8">PAS domain S-box-containing protein</fullName>
    </submittedName>
</protein>
<dbReference type="InterPro" id="IPR009057">
    <property type="entry name" value="Homeodomain-like_sf"/>
</dbReference>
<proteinExistence type="predicted"/>
<dbReference type="SUPFAM" id="SSF52540">
    <property type="entry name" value="P-loop containing nucleoside triphosphate hydrolases"/>
    <property type="match status" value="1"/>
</dbReference>
<dbReference type="SMART" id="SM00382">
    <property type="entry name" value="AAA"/>
    <property type="match status" value="1"/>
</dbReference>
<evidence type="ECO:0000256" key="3">
    <source>
        <dbReference type="ARBA" id="ARBA00023015"/>
    </source>
</evidence>
<dbReference type="OrthoDB" id="9771372at2"/>
<evidence type="ECO:0000259" key="7">
    <source>
        <dbReference type="PROSITE" id="PS50113"/>
    </source>
</evidence>
<feature type="domain" description="PAS" evidence="6">
    <location>
        <begin position="129"/>
        <end position="183"/>
    </location>
</feature>
<gene>
    <name evidence="8" type="ORF">BCM02_11229</name>
</gene>
<dbReference type="Proteomes" id="UP000323257">
    <property type="component" value="Unassembled WGS sequence"/>
</dbReference>
<evidence type="ECO:0000313" key="8">
    <source>
        <dbReference type="EMBL" id="TYP70051.1"/>
    </source>
</evidence>
<dbReference type="InterPro" id="IPR003593">
    <property type="entry name" value="AAA+_ATPase"/>
</dbReference>
<dbReference type="PROSITE" id="PS00688">
    <property type="entry name" value="SIGMA54_INTERACT_3"/>
    <property type="match status" value="1"/>
</dbReference>
<dbReference type="GO" id="GO:0005524">
    <property type="term" value="F:ATP binding"/>
    <property type="evidence" value="ECO:0007669"/>
    <property type="project" value="UniProtKB-KW"/>
</dbReference>
<dbReference type="PROSITE" id="PS50045">
    <property type="entry name" value="SIGMA54_INTERACT_4"/>
    <property type="match status" value="1"/>
</dbReference>
<evidence type="ECO:0000256" key="2">
    <source>
        <dbReference type="ARBA" id="ARBA00022840"/>
    </source>
</evidence>
<evidence type="ECO:0000256" key="1">
    <source>
        <dbReference type="ARBA" id="ARBA00022741"/>
    </source>
</evidence>
<dbReference type="CDD" id="cd00009">
    <property type="entry name" value="AAA"/>
    <property type="match status" value="1"/>
</dbReference>
<dbReference type="Pfam" id="PF00989">
    <property type="entry name" value="PAS"/>
    <property type="match status" value="1"/>
</dbReference>
<comment type="caution">
    <text evidence="8">The sequence shown here is derived from an EMBL/GenBank/DDBJ whole genome shotgun (WGS) entry which is preliminary data.</text>
</comment>
<dbReference type="InterPro" id="IPR027417">
    <property type="entry name" value="P-loop_NTPase"/>
</dbReference>